<accession>A0A443JA43</accession>
<dbReference type="Gene3D" id="3.40.50.980">
    <property type="match status" value="1"/>
</dbReference>
<protein>
    <recommendedName>
        <fullName evidence="1">AMP-dependent synthetase/ligase domain-containing protein</fullName>
    </recommendedName>
</protein>
<dbReference type="Pfam" id="PF00501">
    <property type="entry name" value="AMP-binding"/>
    <property type="match status" value="1"/>
</dbReference>
<evidence type="ECO:0000313" key="2">
    <source>
        <dbReference type="EMBL" id="RWR17383.1"/>
    </source>
</evidence>
<comment type="caution">
    <text evidence="2">The sequence shown here is derived from an EMBL/GenBank/DDBJ whole genome shotgun (WGS) entry which is preliminary data.</text>
</comment>
<proteinExistence type="predicted"/>
<name>A0A443JA43_9RHOB</name>
<dbReference type="AlphaFoldDB" id="A0A443JA43"/>
<dbReference type="RefSeq" id="WP_128210173.1">
    <property type="nucleotide sequence ID" value="NZ_JBHRSO010000059.1"/>
</dbReference>
<reference evidence="2 3" key="2">
    <citation type="submission" date="2019-01" db="EMBL/GenBank/DDBJ databases">
        <authorList>
            <person name="Li Y."/>
        </authorList>
    </citation>
    <scope>NUCLEOTIDE SEQUENCE [LARGE SCALE GENOMIC DNA]</scope>
    <source>
        <strain evidence="2 3">SK2B-1</strain>
    </source>
</reference>
<reference evidence="2 3" key="1">
    <citation type="submission" date="2019-01" db="EMBL/GenBank/DDBJ databases">
        <title>Sinorhodobacter populi sp. nov. isolated from the symptomatic bark tissue of Populus euramericana canker.</title>
        <authorList>
            <person name="Xu G."/>
        </authorList>
    </citation>
    <scope>NUCLEOTIDE SEQUENCE [LARGE SCALE GENOMIC DNA]</scope>
    <source>
        <strain evidence="2 3">SK2B-1</strain>
    </source>
</reference>
<organism evidence="2 3">
    <name type="scientific">Paenirhodobacter populi</name>
    <dbReference type="NCBI Taxonomy" id="2306993"/>
    <lineage>
        <taxon>Bacteria</taxon>
        <taxon>Pseudomonadati</taxon>
        <taxon>Pseudomonadota</taxon>
        <taxon>Alphaproteobacteria</taxon>
        <taxon>Rhodobacterales</taxon>
        <taxon>Rhodobacter group</taxon>
        <taxon>Paenirhodobacter</taxon>
    </lineage>
</organism>
<dbReference type="InterPro" id="IPR000873">
    <property type="entry name" value="AMP-dep_synth/lig_dom"/>
</dbReference>
<dbReference type="InterPro" id="IPR042099">
    <property type="entry name" value="ANL_N_sf"/>
</dbReference>
<sequence>MPPMDHLAEILSAPLTRLGQVARAHPDRSALQILRPTGAERWSYGRLDAAIGGTATGLLRSGLLRSGLAAGDRVAVTTGDVPETPVAVLGALAAGLVPVLCREPHPAVKAVIGAADLSLADLRGFATLPPMTSPAPPDKAFAALEHWREHAGIGPGDRLLHVGAFDDPLTLMAGLLAPWTAEATALIPAPGVAAEALPLLLRRFDATVLGAPAPVLLRILAAHPKPALPRLRHAVCLGPVPETLRRDWREATGTPLLDAGPLPVPAP</sequence>
<dbReference type="Gene3D" id="3.40.50.12780">
    <property type="entry name" value="N-terminal domain of ligase-like"/>
    <property type="match status" value="1"/>
</dbReference>
<evidence type="ECO:0000313" key="3">
    <source>
        <dbReference type="Proteomes" id="UP000284476"/>
    </source>
</evidence>
<dbReference type="SUPFAM" id="SSF56801">
    <property type="entry name" value="Acetyl-CoA synthetase-like"/>
    <property type="match status" value="1"/>
</dbReference>
<dbReference type="Proteomes" id="UP000284476">
    <property type="component" value="Unassembled WGS sequence"/>
</dbReference>
<gene>
    <name evidence="2" type="ORF">D2T30_19115</name>
</gene>
<dbReference type="EMBL" id="SAUZ01000028">
    <property type="protein sequence ID" value="RWR17383.1"/>
    <property type="molecule type" value="Genomic_DNA"/>
</dbReference>
<feature type="domain" description="AMP-dependent synthetase/ligase" evidence="1">
    <location>
        <begin position="21"/>
        <end position="102"/>
    </location>
</feature>
<evidence type="ECO:0000259" key="1">
    <source>
        <dbReference type="Pfam" id="PF00501"/>
    </source>
</evidence>